<sequence length="138" mass="14465">MTTRTMLALVFVLSACDERATTTADAGDDARASSTRGTIAGTITYDGSGAGRLTVGVWPQTPPAGPPSEIFVRDDPTFPIDYELRGLAAGTYYLGVVLDIGANHPTIPGAEDPRSFPTDGIVVEGDTHDVDVELVDPE</sequence>
<evidence type="ECO:0000313" key="2">
    <source>
        <dbReference type="Proteomes" id="UP000034883"/>
    </source>
</evidence>
<organism evidence="1 2">
    <name type="scientific">Sandaracinus amylolyticus</name>
    <dbReference type="NCBI Taxonomy" id="927083"/>
    <lineage>
        <taxon>Bacteria</taxon>
        <taxon>Pseudomonadati</taxon>
        <taxon>Myxococcota</taxon>
        <taxon>Polyangia</taxon>
        <taxon>Polyangiales</taxon>
        <taxon>Sandaracinaceae</taxon>
        <taxon>Sandaracinus</taxon>
    </lineage>
</organism>
<proteinExistence type="predicted"/>
<protein>
    <recommendedName>
        <fullName evidence="3">DUF2141 domain-containing protein</fullName>
    </recommendedName>
</protein>
<dbReference type="AlphaFoldDB" id="A0A0F6YIS2"/>
<dbReference type="Proteomes" id="UP000034883">
    <property type="component" value="Chromosome"/>
</dbReference>
<name>A0A0F6YIS2_9BACT</name>
<dbReference type="RefSeq" id="WP_053232665.1">
    <property type="nucleotide sequence ID" value="NZ_CP011125.1"/>
</dbReference>
<keyword evidence="2" id="KW-1185">Reference proteome</keyword>
<reference evidence="1 2" key="1">
    <citation type="submission" date="2015-03" db="EMBL/GenBank/DDBJ databases">
        <title>Genome assembly of Sandaracinus amylolyticus DSM 53668.</title>
        <authorList>
            <person name="Sharma G."/>
            <person name="Subramanian S."/>
        </authorList>
    </citation>
    <scope>NUCLEOTIDE SEQUENCE [LARGE SCALE GENOMIC DNA]</scope>
    <source>
        <strain evidence="1 2">DSM 53668</strain>
    </source>
</reference>
<dbReference type="KEGG" id="samy:DB32_002575"/>
<evidence type="ECO:0008006" key="3">
    <source>
        <dbReference type="Google" id="ProtNLM"/>
    </source>
</evidence>
<evidence type="ECO:0000313" key="1">
    <source>
        <dbReference type="EMBL" id="AKF05426.1"/>
    </source>
</evidence>
<accession>A0A0F6YIS2</accession>
<gene>
    <name evidence="1" type="ORF">DB32_002575</name>
</gene>
<dbReference type="EMBL" id="CP011125">
    <property type="protein sequence ID" value="AKF05426.1"/>
    <property type="molecule type" value="Genomic_DNA"/>
</dbReference>
<dbReference type="PROSITE" id="PS51257">
    <property type="entry name" value="PROKAR_LIPOPROTEIN"/>
    <property type="match status" value="1"/>
</dbReference>
<dbReference type="STRING" id="927083.DB32_002575"/>